<organism evidence="1">
    <name type="scientific">Arundo donax</name>
    <name type="common">Giant reed</name>
    <name type="synonym">Donax arundinaceus</name>
    <dbReference type="NCBI Taxonomy" id="35708"/>
    <lineage>
        <taxon>Eukaryota</taxon>
        <taxon>Viridiplantae</taxon>
        <taxon>Streptophyta</taxon>
        <taxon>Embryophyta</taxon>
        <taxon>Tracheophyta</taxon>
        <taxon>Spermatophyta</taxon>
        <taxon>Magnoliopsida</taxon>
        <taxon>Liliopsida</taxon>
        <taxon>Poales</taxon>
        <taxon>Poaceae</taxon>
        <taxon>PACMAD clade</taxon>
        <taxon>Arundinoideae</taxon>
        <taxon>Arundineae</taxon>
        <taxon>Arundo</taxon>
    </lineage>
</organism>
<reference evidence="1" key="2">
    <citation type="journal article" date="2015" name="Data Brief">
        <title>Shoot transcriptome of the giant reed, Arundo donax.</title>
        <authorList>
            <person name="Barrero R.A."/>
            <person name="Guerrero F.D."/>
            <person name="Moolhuijzen P."/>
            <person name="Goolsby J.A."/>
            <person name="Tidwell J."/>
            <person name="Bellgard S.E."/>
            <person name="Bellgard M.I."/>
        </authorList>
    </citation>
    <scope>NUCLEOTIDE SEQUENCE</scope>
    <source>
        <tissue evidence="1">Shoot tissue taken approximately 20 cm above the soil surface</tissue>
    </source>
</reference>
<evidence type="ECO:0000313" key="1">
    <source>
        <dbReference type="EMBL" id="JAD74385.1"/>
    </source>
</evidence>
<name>A0A0A9CLW4_ARUDO</name>
<dbReference type="EMBL" id="GBRH01223510">
    <property type="protein sequence ID" value="JAD74385.1"/>
    <property type="molecule type" value="Transcribed_RNA"/>
</dbReference>
<accession>A0A0A9CLW4</accession>
<dbReference type="AlphaFoldDB" id="A0A0A9CLW4"/>
<reference evidence="1" key="1">
    <citation type="submission" date="2014-09" db="EMBL/GenBank/DDBJ databases">
        <authorList>
            <person name="Magalhaes I.L.F."/>
            <person name="Oliveira U."/>
            <person name="Santos F.R."/>
            <person name="Vidigal T.H.D.A."/>
            <person name="Brescovit A.D."/>
            <person name="Santos A.J."/>
        </authorList>
    </citation>
    <scope>NUCLEOTIDE SEQUENCE</scope>
    <source>
        <tissue evidence="1">Shoot tissue taken approximately 20 cm above the soil surface</tissue>
    </source>
</reference>
<proteinExistence type="predicted"/>
<protein>
    <submittedName>
        <fullName evidence="1">Uncharacterized protein</fullName>
    </submittedName>
</protein>
<sequence length="30" mass="3490">MLGHKLYKLCPFCYTISALKCLYLLNLLLT</sequence>